<keyword evidence="2" id="KW-0285">Flavoprotein</keyword>
<evidence type="ECO:0000256" key="2">
    <source>
        <dbReference type="ARBA" id="ARBA00022630"/>
    </source>
</evidence>
<dbReference type="Pfam" id="PF02852">
    <property type="entry name" value="Pyr_redox_dim"/>
    <property type="match status" value="1"/>
</dbReference>
<dbReference type="PIRSF" id="PIRSF000350">
    <property type="entry name" value="Mercury_reductase_MerA"/>
    <property type="match status" value="1"/>
</dbReference>
<feature type="binding site" evidence="4">
    <location>
        <position position="202"/>
    </location>
    <ligand>
        <name>NAD(+)</name>
        <dbReference type="ChEBI" id="CHEBI:57540"/>
    </ligand>
</feature>
<proteinExistence type="inferred from homology"/>
<dbReference type="PRINTS" id="PR00368">
    <property type="entry name" value="FADPNR"/>
</dbReference>
<evidence type="ECO:0000313" key="8">
    <source>
        <dbReference type="EMBL" id="OJF15537.1"/>
    </source>
</evidence>
<evidence type="ECO:0000259" key="7">
    <source>
        <dbReference type="Pfam" id="PF07992"/>
    </source>
</evidence>
<reference evidence="8 9" key="1">
    <citation type="submission" date="2016-09" db="EMBL/GenBank/DDBJ databases">
        <title>Couchioplanes caeruleus draft genome sequence.</title>
        <authorList>
            <person name="Sheehan J."/>
            <person name="Caffrey P."/>
        </authorList>
    </citation>
    <scope>NUCLEOTIDE SEQUENCE [LARGE SCALE GENOMIC DNA]</scope>
    <source>
        <strain evidence="8 9">DSM 43634</strain>
    </source>
</reference>
<protein>
    <submittedName>
        <fullName evidence="8">Pyridine nucleotide-disulfide oxidoreductase</fullName>
    </submittedName>
</protein>
<sequence>MGEAEQVDIVVIGLGVGGEEAAGRLAGAGLSVIGVEHTLVGGECPYWGCIPTKMMIRAGNALAEARRVPGIAGASQVQPDWAPVARRIREEATDTWDDKVAVDRFTGKGGRFVRGRAAITGPGRVRVGEQEFLARRGIVVATGTAAVIPAIDGLAGTPFWTNREAVEAQTLPATMLVLGGGAIGLELSQAMARFGVDITIIEGGDRVLAMEEPESSETVAAALAEDGITTRTGVRAQRVDHSGDLFSLTLSDGSTVAGERLLVATGRAARLDGLGLDTVGLDPSARFLTTDEWMRAGDKIWAVGDVTGNGAFTHMAMYEADVAVRDILGQGGPPAAYHARPRVTFTDPEIGAVGLTEKQAREAGIDVRVGYSSLPSSSRGFIHGPGNAGFIKLIADRSRGLLVGATSAGPSGGEVLGALSVAVTTAVPIAALQGTIWAYPTFHRAIGDAMRQL</sequence>
<feature type="domain" description="Pyridine nucleotide-disulphide oxidoreductase dimerisation" evidence="6">
    <location>
        <begin position="341"/>
        <end position="449"/>
    </location>
</feature>
<comment type="similarity">
    <text evidence="1">Belongs to the class-I pyridine nucleotide-disulfide oxidoreductase family.</text>
</comment>
<evidence type="ECO:0000256" key="5">
    <source>
        <dbReference type="PIRSR" id="PIRSR000350-4"/>
    </source>
</evidence>
<dbReference type="InterPro" id="IPR016156">
    <property type="entry name" value="FAD/NAD-linked_Rdtase_dimer_sf"/>
</dbReference>
<dbReference type="PRINTS" id="PR00411">
    <property type="entry name" value="PNDRDTASEI"/>
</dbReference>
<comment type="caution">
    <text evidence="8">The sequence shown here is derived from an EMBL/GenBank/DDBJ whole genome shotgun (WGS) entry which is preliminary data.</text>
</comment>
<evidence type="ECO:0000256" key="4">
    <source>
        <dbReference type="PIRSR" id="PIRSR000350-3"/>
    </source>
</evidence>
<comment type="cofactor">
    <cofactor evidence="4">
        <name>FAD</name>
        <dbReference type="ChEBI" id="CHEBI:57692"/>
    </cofactor>
    <text evidence="4">Binds 1 FAD per subunit.</text>
</comment>
<dbReference type="InterPro" id="IPR023753">
    <property type="entry name" value="FAD/NAD-binding_dom"/>
</dbReference>
<keyword evidence="4" id="KW-0547">Nucleotide-binding</keyword>
<name>A0A1K0FRX1_9ACTN</name>
<dbReference type="InterPro" id="IPR001100">
    <property type="entry name" value="Pyr_nuc-diS_OxRdtase"/>
</dbReference>
<dbReference type="Proteomes" id="UP000182486">
    <property type="component" value="Unassembled WGS sequence"/>
</dbReference>
<keyword evidence="4" id="KW-0520">NAD</keyword>
<dbReference type="SUPFAM" id="SSF51905">
    <property type="entry name" value="FAD/NAD(P)-binding domain"/>
    <property type="match status" value="1"/>
</dbReference>
<dbReference type="PANTHER" id="PTHR43014:SF2">
    <property type="entry name" value="MERCURIC REDUCTASE"/>
    <property type="match status" value="1"/>
</dbReference>
<evidence type="ECO:0000256" key="3">
    <source>
        <dbReference type="ARBA" id="ARBA00022827"/>
    </source>
</evidence>
<feature type="binding site" evidence="4">
    <location>
        <begin position="179"/>
        <end position="186"/>
    </location>
    <ligand>
        <name>NAD(+)</name>
        <dbReference type="ChEBI" id="CHEBI:57540"/>
    </ligand>
</feature>
<accession>A0A1K0FRX1</accession>
<organism evidence="8 9">
    <name type="scientific">Couchioplanes caeruleus subsp. caeruleus</name>
    <dbReference type="NCBI Taxonomy" id="56427"/>
    <lineage>
        <taxon>Bacteria</taxon>
        <taxon>Bacillati</taxon>
        <taxon>Actinomycetota</taxon>
        <taxon>Actinomycetes</taxon>
        <taxon>Micromonosporales</taxon>
        <taxon>Micromonosporaceae</taxon>
        <taxon>Couchioplanes</taxon>
    </lineage>
</organism>
<dbReference type="InterPro" id="IPR036188">
    <property type="entry name" value="FAD/NAD-bd_sf"/>
</dbReference>
<gene>
    <name evidence="8" type="ORF">BG844_04150</name>
</gene>
<feature type="binding site" evidence="4">
    <location>
        <position position="305"/>
    </location>
    <ligand>
        <name>NAD(+)</name>
        <dbReference type="ChEBI" id="CHEBI:57540"/>
    </ligand>
</feature>
<feature type="binding site" evidence="4">
    <location>
        <position position="53"/>
    </location>
    <ligand>
        <name>FAD</name>
        <dbReference type="ChEBI" id="CHEBI:57692"/>
    </ligand>
</feature>
<dbReference type="AlphaFoldDB" id="A0A1K0FRX1"/>
<dbReference type="GO" id="GO:0003955">
    <property type="term" value="F:NAD(P)H dehydrogenase (quinone) activity"/>
    <property type="evidence" value="ECO:0007669"/>
    <property type="project" value="TreeGrafter"/>
</dbReference>
<dbReference type="Gene3D" id="3.50.50.60">
    <property type="entry name" value="FAD/NAD(P)-binding domain"/>
    <property type="match status" value="2"/>
</dbReference>
<dbReference type="Pfam" id="PF07992">
    <property type="entry name" value="Pyr_redox_2"/>
    <property type="match status" value="1"/>
</dbReference>
<dbReference type="InterPro" id="IPR004099">
    <property type="entry name" value="Pyr_nucl-diS_OxRdtase_dimer"/>
</dbReference>
<dbReference type="RefSeq" id="WP_071803393.1">
    <property type="nucleotide sequence ID" value="NZ_MEIA01000016.1"/>
</dbReference>
<dbReference type="SUPFAM" id="SSF55424">
    <property type="entry name" value="FAD/NAD-linked reductases, dimerisation (C-terminal) domain"/>
    <property type="match status" value="1"/>
</dbReference>
<feature type="binding site" evidence="4">
    <location>
        <position position="266"/>
    </location>
    <ligand>
        <name>NAD(+)</name>
        <dbReference type="ChEBI" id="CHEBI:57540"/>
    </ligand>
</feature>
<evidence type="ECO:0000256" key="1">
    <source>
        <dbReference type="ARBA" id="ARBA00007532"/>
    </source>
</evidence>
<evidence type="ECO:0000259" key="6">
    <source>
        <dbReference type="Pfam" id="PF02852"/>
    </source>
</evidence>
<keyword evidence="9" id="KW-1185">Reference proteome</keyword>
<dbReference type="EMBL" id="MEIA01000016">
    <property type="protein sequence ID" value="OJF15537.1"/>
    <property type="molecule type" value="Genomic_DNA"/>
</dbReference>
<dbReference type="PANTHER" id="PTHR43014">
    <property type="entry name" value="MERCURIC REDUCTASE"/>
    <property type="match status" value="1"/>
</dbReference>
<dbReference type="Gene3D" id="3.30.390.30">
    <property type="match status" value="1"/>
</dbReference>
<feature type="domain" description="FAD/NAD(P)-binding" evidence="7">
    <location>
        <begin position="8"/>
        <end position="320"/>
    </location>
</feature>
<evidence type="ECO:0000313" key="9">
    <source>
        <dbReference type="Proteomes" id="UP000182486"/>
    </source>
</evidence>
<feature type="disulfide bond" description="Redox-active" evidence="5">
    <location>
        <begin position="44"/>
        <end position="49"/>
    </location>
</feature>
<keyword evidence="3 4" id="KW-0274">FAD</keyword>
<dbReference type="GO" id="GO:0050660">
    <property type="term" value="F:flavin adenine dinucleotide binding"/>
    <property type="evidence" value="ECO:0007669"/>
    <property type="project" value="TreeGrafter"/>
</dbReference>